<dbReference type="SUPFAM" id="SSF88946">
    <property type="entry name" value="Sigma2 domain of RNA polymerase sigma factors"/>
    <property type="match status" value="1"/>
</dbReference>
<organism evidence="7 8">
    <name type="scientific">Cryobacterium suzukii</name>
    <dbReference type="NCBI Taxonomy" id="1259198"/>
    <lineage>
        <taxon>Bacteria</taxon>
        <taxon>Bacillati</taxon>
        <taxon>Actinomycetota</taxon>
        <taxon>Actinomycetes</taxon>
        <taxon>Micrococcales</taxon>
        <taxon>Microbacteriaceae</taxon>
        <taxon>Cryobacterium</taxon>
    </lineage>
</organism>
<comment type="caution">
    <text evidence="7">The sequence shown here is derived from an EMBL/GenBank/DDBJ whole genome shotgun (WGS) entry which is preliminary data.</text>
</comment>
<keyword evidence="4" id="KW-0804">Transcription</keyword>
<keyword evidence="2" id="KW-0805">Transcription regulation</keyword>
<dbReference type="OrthoDB" id="7376212at2"/>
<dbReference type="Gene3D" id="1.10.10.10">
    <property type="entry name" value="Winged helix-like DNA-binding domain superfamily/Winged helix DNA-binding domain"/>
    <property type="match status" value="1"/>
</dbReference>
<dbReference type="RefSeq" id="WP_134514124.1">
    <property type="nucleotide sequence ID" value="NZ_SOHJ01000007.1"/>
</dbReference>
<comment type="similarity">
    <text evidence="1">Belongs to the sigma-70 factor family. ECF subfamily.</text>
</comment>
<dbReference type="PANTHER" id="PTHR43133">
    <property type="entry name" value="RNA POLYMERASE ECF-TYPE SIGMA FACTO"/>
    <property type="match status" value="1"/>
</dbReference>
<dbReference type="InterPro" id="IPR013325">
    <property type="entry name" value="RNA_pol_sigma_r2"/>
</dbReference>
<keyword evidence="8" id="KW-1185">Reference proteome</keyword>
<evidence type="ECO:0000259" key="6">
    <source>
        <dbReference type="Pfam" id="PF08281"/>
    </source>
</evidence>
<dbReference type="PANTHER" id="PTHR43133:SF51">
    <property type="entry name" value="RNA POLYMERASE SIGMA FACTOR"/>
    <property type="match status" value="1"/>
</dbReference>
<proteinExistence type="inferred from homology"/>
<feature type="domain" description="RNA polymerase sigma factor 70 region 4 type 2" evidence="6">
    <location>
        <begin position="118"/>
        <end position="170"/>
    </location>
</feature>
<dbReference type="Pfam" id="PF04542">
    <property type="entry name" value="Sigma70_r2"/>
    <property type="match status" value="1"/>
</dbReference>
<dbReference type="Pfam" id="PF08281">
    <property type="entry name" value="Sigma70_r4_2"/>
    <property type="match status" value="1"/>
</dbReference>
<gene>
    <name evidence="7" type="ORF">E3T39_07675</name>
</gene>
<dbReference type="GO" id="GO:0003677">
    <property type="term" value="F:DNA binding"/>
    <property type="evidence" value="ECO:0007669"/>
    <property type="project" value="InterPro"/>
</dbReference>
<dbReference type="EMBL" id="SOHJ01000007">
    <property type="protein sequence ID" value="TFD60975.1"/>
    <property type="molecule type" value="Genomic_DNA"/>
</dbReference>
<dbReference type="SUPFAM" id="SSF88659">
    <property type="entry name" value="Sigma3 and sigma4 domains of RNA polymerase sigma factors"/>
    <property type="match status" value="1"/>
</dbReference>
<name>A0A4R9AGB1_9MICO</name>
<evidence type="ECO:0000256" key="4">
    <source>
        <dbReference type="ARBA" id="ARBA00023163"/>
    </source>
</evidence>
<evidence type="ECO:0000313" key="7">
    <source>
        <dbReference type="EMBL" id="TFD60975.1"/>
    </source>
</evidence>
<dbReference type="GO" id="GO:0006352">
    <property type="term" value="P:DNA-templated transcription initiation"/>
    <property type="evidence" value="ECO:0007669"/>
    <property type="project" value="InterPro"/>
</dbReference>
<sequence length="178" mass="19756">MNSDSDHELVTSLNRGDKAAFSELMTRHGPAVYRFAWALADEAHQADDLLQETFLVMWKRRHKIVLASESLLPWLLTTCRFTAYNSNRNSRARRTLPLDAAETATSTGAPASAIDELNWVREEIGALGPIDRQLIERCLVEGESYAAAAAALGMSPAAARKRIQRTRIHLGAARIENQ</sequence>
<dbReference type="InterPro" id="IPR013324">
    <property type="entry name" value="RNA_pol_sigma_r3/r4-like"/>
</dbReference>
<dbReference type="Gene3D" id="1.10.1740.10">
    <property type="match status" value="1"/>
</dbReference>
<dbReference type="InterPro" id="IPR039425">
    <property type="entry name" value="RNA_pol_sigma-70-like"/>
</dbReference>
<evidence type="ECO:0000256" key="3">
    <source>
        <dbReference type="ARBA" id="ARBA00023082"/>
    </source>
</evidence>
<evidence type="ECO:0000259" key="5">
    <source>
        <dbReference type="Pfam" id="PF04542"/>
    </source>
</evidence>
<dbReference type="InterPro" id="IPR014284">
    <property type="entry name" value="RNA_pol_sigma-70_dom"/>
</dbReference>
<dbReference type="NCBIfam" id="TIGR02937">
    <property type="entry name" value="sigma70-ECF"/>
    <property type="match status" value="1"/>
</dbReference>
<accession>A0A4R9AGB1</accession>
<dbReference type="GO" id="GO:0016987">
    <property type="term" value="F:sigma factor activity"/>
    <property type="evidence" value="ECO:0007669"/>
    <property type="project" value="UniProtKB-KW"/>
</dbReference>
<feature type="domain" description="RNA polymerase sigma-70 region 2" evidence="5">
    <location>
        <begin position="24"/>
        <end position="91"/>
    </location>
</feature>
<reference evidence="7 8" key="1">
    <citation type="submission" date="2019-03" db="EMBL/GenBank/DDBJ databases">
        <title>Genomics of glacier-inhabiting Cryobacterium strains.</title>
        <authorList>
            <person name="Liu Q."/>
            <person name="Xin Y.-H."/>
        </authorList>
    </citation>
    <scope>NUCLEOTIDE SEQUENCE [LARGE SCALE GENOMIC DNA]</scope>
    <source>
        <strain evidence="7 8">Sr39</strain>
    </source>
</reference>
<dbReference type="InterPro" id="IPR036388">
    <property type="entry name" value="WH-like_DNA-bd_sf"/>
</dbReference>
<protein>
    <submittedName>
        <fullName evidence="7">Sigma-70 family RNA polymerase sigma factor</fullName>
    </submittedName>
</protein>
<evidence type="ECO:0000313" key="8">
    <source>
        <dbReference type="Proteomes" id="UP000298170"/>
    </source>
</evidence>
<evidence type="ECO:0000256" key="1">
    <source>
        <dbReference type="ARBA" id="ARBA00010641"/>
    </source>
</evidence>
<dbReference type="InterPro" id="IPR007627">
    <property type="entry name" value="RNA_pol_sigma70_r2"/>
</dbReference>
<dbReference type="AlphaFoldDB" id="A0A4R9AGB1"/>
<evidence type="ECO:0000256" key="2">
    <source>
        <dbReference type="ARBA" id="ARBA00023015"/>
    </source>
</evidence>
<dbReference type="InterPro" id="IPR013249">
    <property type="entry name" value="RNA_pol_sigma70_r4_t2"/>
</dbReference>
<dbReference type="Proteomes" id="UP000298170">
    <property type="component" value="Unassembled WGS sequence"/>
</dbReference>
<keyword evidence="3" id="KW-0731">Sigma factor</keyword>